<dbReference type="EMBL" id="JBHSMM010000004">
    <property type="protein sequence ID" value="MFC5441077.1"/>
    <property type="molecule type" value="Genomic_DNA"/>
</dbReference>
<feature type="transmembrane region" description="Helical" evidence="1">
    <location>
        <begin position="272"/>
        <end position="292"/>
    </location>
</feature>
<reference evidence="3" key="1">
    <citation type="journal article" date="2019" name="Int. J. Syst. Evol. Microbiol.">
        <title>The Global Catalogue of Microorganisms (GCM) 10K type strain sequencing project: providing services to taxonomists for standard genome sequencing and annotation.</title>
        <authorList>
            <consortium name="The Broad Institute Genomics Platform"/>
            <consortium name="The Broad Institute Genome Sequencing Center for Infectious Disease"/>
            <person name="Wu L."/>
            <person name="Ma J."/>
        </authorList>
    </citation>
    <scope>NUCLEOTIDE SEQUENCE [LARGE SCALE GENOMIC DNA]</scope>
    <source>
        <strain evidence="3">KACC 12822</strain>
    </source>
</reference>
<evidence type="ECO:0000313" key="3">
    <source>
        <dbReference type="Proteomes" id="UP001596018"/>
    </source>
</evidence>
<evidence type="ECO:0000313" key="2">
    <source>
        <dbReference type="EMBL" id="MFC5441077.1"/>
    </source>
</evidence>
<sequence length="400" mass="44984">MKQLTSYEGLHCANCGAAMQGEFCHECGQSIHSVLKPVHHMVEETVETVLHIDGRIVQTLPPLLFKPGFLTLEYFAGRRVPYIAPFRLMFVLCLLSFFVCHLAFDRFTDAIAESSTPTVTVNGEHFSDANTPSEVRELLQRQLDTLPHIDDYGLLSSAQLDRSAMNMRKKANRRLIELGAAPMSAASLAAPAMPAVAASTGKTPVPHEPDALDKALQQESRPVHLSWLPDVANARLTVLGRRWHKNVRDFKDGDATTRAEAKQRMINGVFGALPMTMFILIPVFAGLLKLFYVFRRRLYMEHLIVALHSHAFMFLALLLLALVGMLSAWLQPHAAWTAAPLGWLQTLLALWVPAYLLIMQKRIYHQGWPMTVLKFWFVGWFYFWLLTFALTVAALLGIAH</sequence>
<feature type="transmembrane region" description="Helical" evidence="1">
    <location>
        <begin position="82"/>
        <end position="104"/>
    </location>
</feature>
<keyword evidence="1" id="KW-0812">Transmembrane</keyword>
<organism evidence="2 3">
    <name type="scientific">Rhodanobacter ginsenosidimutans</name>
    <dbReference type="NCBI Taxonomy" id="490571"/>
    <lineage>
        <taxon>Bacteria</taxon>
        <taxon>Pseudomonadati</taxon>
        <taxon>Pseudomonadota</taxon>
        <taxon>Gammaproteobacteria</taxon>
        <taxon>Lysobacterales</taxon>
        <taxon>Rhodanobacteraceae</taxon>
        <taxon>Rhodanobacter</taxon>
    </lineage>
</organism>
<feature type="transmembrane region" description="Helical" evidence="1">
    <location>
        <begin position="175"/>
        <end position="197"/>
    </location>
</feature>
<evidence type="ECO:0000256" key="1">
    <source>
        <dbReference type="SAM" id="Phobius"/>
    </source>
</evidence>
<keyword evidence="3" id="KW-1185">Reference proteome</keyword>
<dbReference type="Proteomes" id="UP001596018">
    <property type="component" value="Unassembled WGS sequence"/>
</dbReference>
<name>A0ABW0JY19_9GAMM</name>
<accession>A0ABW0JY19</accession>
<comment type="caution">
    <text evidence="2">The sequence shown here is derived from an EMBL/GenBank/DDBJ whole genome shotgun (WGS) entry which is preliminary data.</text>
</comment>
<feature type="transmembrane region" description="Helical" evidence="1">
    <location>
        <begin position="336"/>
        <end position="358"/>
    </location>
</feature>
<protein>
    <submittedName>
        <fullName evidence="2">DUF3667 domain-containing protein</fullName>
    </submittedName>
</protein>
<feature type="transmembrane region" description="Helical" evidence="1">
    <location>
        <begin position="379"/>
        <end position="399"/>
    </location>
</feature>
<keyword evidence="1" id="KW-1133">Transmembrane helix</keyword>
<dbReference type="InterPro" id="IPR022134">
    <property type="entry name" value="DUF3667"/>
</dbReference>
<gene>
    <name evidence="2" type="ORF">ACFPK0_13705</name>
</gene>
<dbReference type="Pfam" id="PF12412">
    <property type="entry name" value="DUF3667"/>
    <property type="match status" value="1"/>
</dbReference>
<dbReference type="RefSeq" id="WP_377341514.1">
    <property type="nucleotide sequence ID" value="NZ_JALBWS010000010.1"/>
</dbReference>
<keyword evidence="1" id="KW-0472">Membrane</keyword>
<feature type="transmembrane region" description="Helical" evidence="1">
    <location>
        <begin position="304"/>
        <end position="330"/>
    </location>
</feature>
<proteinExistence type="predicted"/>